<dbReference type="EMBL" id="BSOH01000001">
    <property type="protein sequence ID" value="GLR15674.1"/>
    <property type="molecule type" value="Genomic_DNA"/>
</dbReference>
<feature type="transmembrane region" description="Helical" evidence="1">
    <location>
        <begin position="183"/>
        <end position="202"/>
    </location>
</feature>
<dbReference type="InterPro" id="IPR038330">
    <property type="entry name" value="TspO/MBR-related_sf"/>
</dbReference>
<reference evidence="2" key="1">
    <citation type="journal article" date="2014" name="Int. J. Syst. Evol. Microbiol.">
        <title>Complete genome sequence of Corynebacterium casei LMG S-19264T (=DSM 44701T), isolated from a smear-ripened cheese.</title>
        <authorList>
            <consortium name="US DOE Joint Genome Institute (JGI-PGF)"/>
            <person name="Walter F."/>
            <person name="Albersmeier A."/>
            <person name="Kalinowski J."/>
            <person name="Ruckert C."/>
        </authorList>
    </citation>
    <scope>NUCLEOTIDE SEQUENCE</scope>
    <source>
        <strain evidence="2">NBRC 108769</strain>
    </source>
</reference>
<feature type="transmembrane region" description="Helical" evidence="1">
    <location>
        <begin position="84"/>
        <end position="105"/>
    </location>
</feature>
<dbReference type="PANTHER" id="PTHR33802:SF1">
    <property type="entry name" value="XK-RELATED PROTEIN"/>
    <property type="match status" value="1"/>
</dbReference>
<feature type="transmembrane region" description="Helical" evidence="1">
    <location>
        <begin position="111"/>
        <end position="130"/>
    </location>
</feature>
<comment type="caution">
    <text evidence="2">The sequence shown here is derived from an EMBL/GenBank/DDBJ whole genome shotgun (WGS) entry which is preliminary data.</text>
</comment>
<name>A0AA37WDD3_9BACT</name>
<protein>
    <recommendedName>
        <fullName evidence="4">Tryptophan-rich sensory protein</fullName>
    </recommendedName>
</protein>
<feature type="transmembrane region" description="Helical" evidence="1">
    <location>
        <begin position="207"/>
        <end position="222"/>
    </location>
</feature>
<sequence length="259" mass="29565">MNIYRLCAILNTICLAGVLTVNYLANALPINGINTGELSDLYPNVFVPAGLTFAIWGVIYLFLIGFVIYQFIKTDFDEIKEHHFISRISFFFVFNCLANITWILLWHHKMIFLSFLVMLIILITLIYIYQRLEVGKRHVRFSNKWLVHIPFSLYLGWITVATIANATTLLVSIGWDGFGLPESVWAMIMIFVATLVGFRVFAERKDVAYILVLIWAFIGIVIKRSEISGYQDTVAMAAIAGIVLLLITIIWGVFQKKKV</sequence>
<dbReference type="Gene3D" id="1.20.1260.100">
    <property type="entry name" value="TspO/MBR protein"/>
    <property type="match status" value="1"/>
</dbReference>
<keyword evidence="1" id="KW-0472">Membrane</keyword>
<accession>A0AA37WDD3</accession>
<proteinExistence type="predicted"/>
<keyword evidence="3" id="KW-1185">Reference proteome</keyword>
<evidence type="ECO:0000313" key="2">
    <source>
        <dbReference type="EMBL" id="GLR15674.1"/>
    </source>
</evidence>
<feature type="transmembrane region" description="Helical" evidence="1">
    <location>
        <begin position="151"/>
        <end position="171"/>
    </location>
</feature>
<evidence type="ECO:0008006" key="4">
    <source>
        <dbReference type="Google" id="ProtNLM"/>
    </source>
</evidence>
<feature type="transmembrane region" description="Helical" evidence="1">
    <location>
        <begin position="51"/>
        <end position="72"/>
    </location>
</feature>
<evidence type="ECO:0000256" key="1">
    <source>
        <dbReference type="SAM" id="Phobius"/>
    </source>
</evidence>
<evidence type="ECO:0000313" key="3">
    <source>
        <dbReference type="Proteomes" id="UP001156666"/>
    </source>
</evidence>
<keyword evidence="1" id="KW-0812">Transmembrane</keyword>
<organism evidence="2 3">
    <name type="scientific">Portibacter lacus</name>
    <dbReference type="NCBI Taxonomy" id="1099794"/>
    <lineage>
        <taxon>Bacteria</taxon>
        <taxon>Pseudomonadati</taxon>
        <taxon>Bacteroidota</taxon>
        <taxon>Saprospiria</taxon>
        <taxon>Saprospirales</taxon>
        <taxon>Haliscomenobacteraceae</taxon>
        <taxon>Portibacter</taxon>
    </lineage>
</organism>
<dbReference type="RefSeq" id="WP_235292572.1">
    <property type="nucleotide sequence ID" value="NZ_BSOH01000001.1"/>
</dbReference>
<dbReference type="Proteomes" id="UP001156666">
    <property type="component" value="Unassembled WGS sequence"/>
</dbReference>
<keyword evidence="1" id="KW-1133">Transmembrane helix</keyword>
<reference evidence="2" key="2">
    <citation type="submission" date="2023-01" db="EMBL/GenBank/DDBJ databases">
        <title>Draft genome sequence of Portibacter lacus strain NBRC 108769.</title>
        <authorList>
            <person name="Sun Q."/>
            <person name="Mori K."/>
        </authorList>
    </citation>
    <scope>NUCLEOTIDE SEQUENCE</scope>
    <source>
        <strain evidence="2">NBRC 108769</strain>
    </source>
</reference>
<gene>
    <name evidence="2" type="ORF">GCM10007940_02890</name>
</gene>
<feature type="transmembrane region" description="Helical" evidence="1">
    <location>
        <begin position="234"/>
        <end position="254"/>
    </location>
</feature>
<dbReference type="PANTHER" id="PTHR33802">
    <property type="entry name" value="SI:CH211-161H7.5-RELATED"/>
    <property type="match status" value="1"/>
</dbReference>
<dbReference type="AlphaFoldDB" id="A0AA37WDD3"/>